<dbReference type="Proteomes" id="UP000492821">
    <property type="component" value="Unassembled WGS sequence"/>
</dbReference>
<evidence type="ECO:0000313" key="2">
    <source>
        <dbReference type="Proteomes" id="UP000492821"/>
    </source>
</evidence>
<dbReference type="AlphaFoldDB" id="A0A7E4UQQ7"/>
<name>A0A7E4UQQ7_PANRE</name>
<feature type="compositionally biased region" description="Polar residues" evidence="1">
    <location>
        <begin position="69"/>
        <end position="83"/>
    </location>
</feature>
<organism evidence="2 3">
    <name type="scientific">Panagrellus redivivus</name>
    <name type="common">Microworm</name>
    <dbReference type="NCBI Taxonomy" id="6233"/>
    <lineage>
        <taxon>Eukaryota</taxon>
        <taxon>Metazoa</taxon>
        <taxon>Ecdysozoa</taxon>
        <taxon>Nematoda</taxon>
        <taxon>Chromadorea</taxon>
        <taxon>Rhabditida</taxon>
        <taxon>Tylenchina</taxon>
        <taxon>Panagrolaimomorpha</taxon>
        <taxon>Panagrolaimoidea</taxon>
        <taxon>Panagrolaimidae</taxon>
        <taxon>Panagrellus</taxon>
    </lineage>
</organism>
<evidence type="ECO:0000313" key="3">
    <source>
        <dbReference type="WBParaSite" id="Pan_g11615.t1"/>
    </source>
</evidence>
<keyword evidence="2" id="KW-1185">Reference proteome</keyword>
<feature type="region of interest" description="Disordered" evidence="1">
    <location>
        <begin position="1"/>
        <end position="83"/>
    </location>
</feature>
<dbReference type="WBParaSite" id="Pan_g11615.t1">
    <property type="protein sequence ID" value="Pan_g11615.t1"/>
    <property type="gene ID" value="Pan_g11615"/>
</dbReference>
<feature type="compositionally biased region" description="Polar residues" evidence="1">
    <location>
        <begin position="32"/>
        <end position="56"/>
    </location>
</feature>
<reference evidence="3" key="2">
    <citation type="submission" date="2020-10" db="UniProtKB">
        <authorList>
            <consortium name="WormBaseParasite"/>
        </authorList>
    </citation>
    <scope>IDENTIFICATION</scope>
</reference>
<proteinExistence type="predicted"/>
<accession>A0A7E4UQQ7</accession>
<protein>
    <submittedName>
        <fullName evidence="3">Uncharacterized protein</fullName>
    </submittedName>
</protein>
<sequence>MAAFDDQDDSPPPQQSRRSTHRSLSAKLPAKSISNITTTPIQTAVSPGQVTYSNLGETAPSPSMAKPPNVTTSNGSAHQLQML</sequence>
<evidence type="ECO:0000256" key="1">
    <source>
        <dbReference type="SAM" id="MobiDB-lite"/>
    </source>
</evidence>
<reference evidence="2" key="1">
    <citation type="journal article" date="2013" name="Genetics">
        <title>The draft genome and transcriptome of Panagrellus redivivus are shaped by the harsh demands of a free-living lifestyle.</title>
        <authorList>
            <person name="Srinivasan J."/>
            <person name="Dillman A.R."/>
            <person name="Macchietto M.G."/>
            <person name="Heikkinen L."/>
            <person name="Lakso M."/>
            <person name="Fracchia K.M."/>
            <person name="Antoshechkin I."/>
            <person name="Mortazavi A."/>
            <person name="Wong G."/>
            <person name="Sternberg P.W."/>
        </authorList>
    </citation>
    <scope>NUCLEOTIDE SEQUENCE [LARGE SCALE GENOMIC DNA]</scope>
    <source>
        <strain evidence="2">MT8872</strain>
    </source>
</reference>